<keyword evidence="5" id="KW-0472">Membrane</keyword>
<evidence type="ECO:0000313" key="12">
    <source>
        <dbReference type="Proteomes" id="UP001275436"/>
    </source>
</evidence>
<evidence type="ECO:0000256" key="2">
    <source>
        <dbReference type="ARBA" id="ARBA00004752"/>
    </source>
</evidence>
<comment type="pathway">
    <text evidence="2">Cell wall biogenesis; peptidoglycan biosynthesis.</text>
</comment>
<gene>
    <name evidence="11" type="primary">pbpC</name>
    <name evidence="11" type="ORF">MACH08_29770</name>
</gene>
<comment type="catalytic activity">
    <reaction evidence="6">
        <text>Preferential cleavage: (Ac)2-L-Lys-D-Ala-|-D-Ala. Also transpeptidation of peptidyl-alanyl moieties that are N-acyl substituents of D-alanine.</text>
        <dbReference type="EC" id="3.4.16.4"/>
    </reaction>
</comment>
<evidence type="ECO:0000259" key="9">
    <source>
        <dbReference type="Pfam" id="PF03717"/>
    </source>
</evidence>
<dbReference type="Pfam" id="PF03717">
    <property type="entry name" value="PBP_dimer"/>
    <property type="match status" value="1"/>
</dbReference>
<evidence type="ECO:0000256" key="3">
    <source>
        <dbReference type="ARBA" id="ARBA00007171"/>
    </source>
</evidence>
<dbReference type="InterPro" id="IPR007887">
    <property type="entry name" value="MecA_N"/>
</dbReference>
<evidence type="ECO:0000259" key="8">
    <source>
        <dbReference type="Pfam" id="PF00905"/>
    </source>
</evidence>
<comment type="subcellular location">
    <subcellularLocation>
        <location evidence="1">Membrane</location>
    </subcellularLocation>
</comment>
<dbReference type="InterPro" id="IPR012338">
    <property type="entry name" value="Beta-lactam/transpept-like"/>
</dbReference>
<dbReference type="Gene3D" id="3.30.1390.30">
    <property type="entry name" value="Penicillin-binding protein 2a, domain 3"/>
    <property type="match status" value="1"/>
</dbReference>
<name>A0ABQ5TK03_9BACI</name>
<dbReference type="Pfam" id="PF00905">
    <property type="entry name" value="Transpeptidase"/>
    <property type="match status" value="1"/>
</dbReference>
<dbReference type="Pfam" id="PF05223">
    <property type="entry name" value="MecA_N"/>
    <property type="match status" value="1"/>
</dbReference>
<keyword evidence="7" id="KW-0732">Signal</keyword>
<proteinExistence type="inferred from homology"/>
<dbReference type="InterPro" id="IPR050515">
    <property type="entry name" value="Beta-lactam/transpept"/>
</dbReference>
<dbReference type="SUPFAM" id="SSF54427">
    <property type="entry name" value="NTF2-like"/>
    <property type="match status" value="1"/>
</dbReference>
<feature type="domain" description="Penicillin-binding protein transpeptidase" evidence="8">
    <location>
        <begin position="358"/>
        <end position="664"/>
    </location>
</feature>
<evidence type="ECO:0000256" key="1">
    <source>
        <dbReference type="ARBA" id="ARBA00004370"/>
    </source>
</evidence>
<dbReference type="PANTHER" id="PTHR30627">
    <property type="entry name" value="PEPTIDOGLYCAN D,D-TRANSPEPTIDASE"/>
    <property type="match status" value="1"/>
</dbReference>
<sequence>MFKRLLMFGVMVILLAACSDDQVAPNDRLEDFTSKMEEENYEGLYDYLTPEAKDTYSEEDSTLRTKNIYADLNVTDLSFEVESLSEDALDTAFEEKSASVPFHVSMETLAGPIEFDYEANLKLLGEEDEENWYIDWNPGFIFSELADGGDLGISSTPPKRGEILDRNNIPLAMNGELYQIGVVPGELGENAEANKEKVADLLGLSVESVNETLNASWVTEDVFVPLASIMTDKNELFQDLMAIDGVTYREITGRIYPGEEASAHLVGYIRNVNAEDLEELDPGEYSANDKIGSRGLESLYEEKLRGKKGATIYVEQEGQDDVLIAEKPVEHGENVQLTIDINIQEKIFDQFDGNPGNATAINPSTGETMALVSSPSFDPNEALYGTSENFWGALEENELNPVLNRFSATFAPGSVIKPVTAAIGLDNGSIAYGEGIEINGLTWSNGENWGDYEVTRVSTSNGPVDIDDALIRSDNIFFAMKAVEMGSDAYVDGLQSFGVGEEFPYEYPVPDSTISSSGDLNDEVLLANSSYGQGELEMSAIHLASTYTTFLNKGNMLKPTLLVNEEKSQVWKENLITEEQANNITDSLRKVVTEGTGKAAQEADFPISGKTGTAELKLTSEDSGDENSWFVGYPTEEQDILLSLMMEGTKNHDRPPAVEVATDIFIKLYE</sequence>
<evidence type="ECO:0000256" key="6">
    <source>
        <dbReference type="ARBA" id="ARBA00034000"/>
    </source>
</evidence>
<dbReference type="Gene3D" id="3.10.450.100">
    <property type="entry name" value="NTF2-like, domain 1"/>
    <property type="match status" value="1"/>
</dbReference>
<dbReference type="InterPro" id="IPR036138">
    <property type="entry name" value="PBP_dimer_sf"/>
</dbReference>
<evidence type="ECO:0000259" key="10">
    <source>
        <dbReference type="Pfam" id="PF05223"/>
    </source>
</evidence>
<dbReference type="EMBL" id="BSKO01000001">
    <property type="protein sequence ID" value="GLO67193.1"/>
    <property type="molecule type" value="Genomic_DNA"/>
</dbReference>
<dbReference type="InterPro" id="IPR005311">
    <property type="entry name" value="PBP_dimer"/>
</dbReference>
<keyword evidence="12" id="KW-1185">Reference proteome</keyword>
<reference evidence="11 12" key="1">
    <citation type="submission" date="2023-02" db="EMBL/GenBank/DDBJ databases">
        <title>Oceanobacillus kimchii IFOP_LL358 isolated form Alexandrium catenella lab strain.</title>
        <authorList>
            <person name="Gajardo G."/>
            <person name="Ueki S."/>
            <person name="Maruyama F."/>
        </authorList>
    </citation>
    <scope>NUCLEOTIDE SEQUENCE [LARGE SCALE GENOMIC DNA]</scope>
    <source>
        <strain evidence="11 12">IFOP_LL358</strain>
    </source>
</reference>
<comment type="similarity">
    <text evidence="3">Belongs to the transpeptidase family.</text>
</comment>
<feature type="signal peptide" evidence="7">
    <location>
        <begin position="1"/>
        <end position="19"/>
    </location>
</feature>
<dbReference type="PANTHER" id="PTHR30627:SF25">
    <property type="entry name" value="PENICILLIN-BINDING PROTEIN 3"/>
    <property type="match status" value="1"/>
</dbReference>
<protein>
    <recommendedName>
        <fullName evidence="4">serine-type D-Ala-D-Ala carboxypeptidase</fullName>
        <ecNumber evidence="4">3.4.16.4</ecNumber>
    </recommendedName>
</protein>
<accession>A0ABQ5TK03</accession>
<evidence type="ECO:0000313" key="11">
    <source>
        <dbReference type="EMBL" id="GLO67193.1"/>
    </source>
</evidence>
<evidence type="ECO:0000256" key="5">
    <source>
        <dbReference type="ARBA" id="ARBA00023136"/>
    </source>
</evidence>
<evidence type="ECO:0000256" key="4">
    <source>
        <dbReference type="ARBA" id="ARBA00012448"/>
    </source>
</evidence>
<feature type="chain" id="PRO_5046692308" description="serine-type D-Ala-D-Ala carboxypeptidase" evidence="7">
    <location>
        <begin position="20"/>
        <end position="670"/>
    </location>
</feature>
<comment type="caution">
    <text evidence="11">The sequence shown here is derived from an EMBL/GenBank/DDBJ whole genome shotgun (WGS) entry which is preliminary data.</text>
</comment>
<dbReference type="InterPro" id="IPR001460">
    <property type="entry name" value="PCN-bd_Tpept"/>
</dbReference>
<dbReference type="PROSITE" id="PS51257">
    <property type="entry name" value="PROKAR_LIPOPROTEIN"/>
    <property type="match status" value="1"/>
</dbReference>
<organism evidence="11 12">
    <name type="scientific">Oceanobacillus kimchii</name>
    <dbReference type="NCBI Taxonomy" id="746691"/>
    <lineage>
        <taxon>Bacteria</taxon>
        <taxon>Bacillati</taxon>
        <taxon>Bacillota</taxon>
        <taxon>Bacilli</taxon>
        <taxon>Bacillales</taxon>
        <taxon>Bacillaceae</taxon>
        <taxon>Oceanobacillus</taxon>
    </lineage>
</organism>
<dbReference type="SUPFAM" id="SSF56519">
    <property type="entry name" value="Penicillin binding protein dimerisation domain"/>
    <property type="match status" value="1"/>
</dbReference>
<feature type="domain" description="NTF2-like N-terminal transpeptidase" evidence="10">
    <location>
        <begin position="25"/>
        <end position="147"/>
    </location>
</feature>
<dbReference type="Proteomes" id="UP001275436">
    <property type="component" value="Unassembled WGS sequence"/>
</dbReference>
<dbReference type="SUPFAM" id="SSF56601">
    <property type="entry name" value="beta-lactamase/transpeptidase-like"/>
    <property type="match status" value="1"/>
</dbReference>
<dbReference type="EC" id="3.4.16.4" evidence="4"/>
<dbReference type="RefSeq" id="WP_017797717.1">
    <property type="nucleotide sequence ID" value="NZ_BSKO01000001.1"/>
</dbReference>
<dbReference type="Gene3D" id="3.90.1310.10">
    <property type="entry name" value="Penicillin-binding protein 2a (Domain 2)"/>
    <property type="match status" value="1"/>
</dbReference>
<evidence type="ECO:0000256" key="7">
    <source>
        <dbReference type="SAM" id="SignalP"/>
    </source>
</evidence>
<dbReference type="Gene3D" id="3.40.710.10">
    <property type="entry name" value="DD-peptidase/beta-lactamase superfamily"/>
    <property type="match status" value="1"/>
</dbReference>
<dbReference type="InterPro" id="IPR032710">
    <property type="entry name" value="NTF2-like_dom_sf"/>
</dbReference>
<feature type="domain" description="Penicillin-binding protein dimerisation" evidence="9">
    <location>
        <begin position="156"/>
        <end position="314"/>
    </location>
</feature>